<dbReference type="Pfam" id="PF08239">
    <property type="entry name" value="SH3_3"/>
    <property type="match status" value="1"/>
</dbReference>
<protein>
    <recommendedName>
        <fullName evidence="2">SH3b domain-containing protein</fullName>
    </recommendedName>
</protein>
<keyword evidence="4" id="KW-1185">Reference proteome</keyword>
<dbReference type="PROSITE" id="PS51781">
    <property type="entry name" value="SH3B"/>
    <property type="match status" value="1"/>
</dbReference>
<evidence type="ECO:0000256" key="1">
    <source>
        <dbReference type="SAM" id="MobiDB-lite"/>
    </source>
</evidence>
<name>A0A1Z4LS81_9CYAN</name>
<accession>A0A1Z4LS81</accession>
<dbReference type="OrthoDB" id="573524at2"/>
<proteinExistence type="predicted"/>
<evidence type="ECO:0000259" key="2">
    <source>
        <dbReference type="PROSITE" id="PS51781"/>
    </source>
</evidence>
<gene>
    <name evidence="3" type="ORF">NIES267_35290</name>
</gene>
<evidence type="ECO:0000313" key="4">
    <source>
        <dbReference type="Proteomes" id="UP000218418"/>
    </source>
</evidence>
<feature type="region of interest" description="Disordered" evidence="1">
    <location>
        <begin position="53"/>
        <end position="97"/>
    </location>
</feature>
<dbReference type="AlphaFoldDB" id="A0A1Z4LS81"/>
<sequence length="164" mass="17212">MLSNILKVILGVLLAIAILVGGSAALAIYFMNRTSINPPKPVFTNDNAAVKAEAAKATPTPGTTTAANPQLKSTPKPKPTPTTSVSEQEKPLPPGAYPATVTWPQGLILRAEPGVNAERLGGVGFNAKVVVLESSSDKNWQKIRIESSGKEAWVKAGNTKKAEE</sequence>
<feature type="compositionally biased region" description="Low complexity" evidence="1">
    <location>
        <begin position="53"/>
        <end position="74"/>
    </location>
</feature>
<dbReference type="Gene3D" id="2.30.30.40">
    <property type="entry name" value="SH3 Domains"/>
    <property type="match status" value="1"/>
</dbReference>
<dbReference type="InterPro" id="IPR003646">
    <property type="entry name" value="SH3-like_bac-type"/>
</dbReference>
<evidence type="ECO:0000313" key="3">
    <source>
        <dbReference type="EMBL" id="BAY84034.1"/>
    </source>
</evidence>
<dbReference type="Proteomes" id="UP000218418">
    <property type="component" value="Chromosome"/>
</dbReference>
<dbReference type="SMART" id="SM00287">
    <property type="entry name" value="SH3b"/>
    <property type="match status" value="1"/>
</dbReference>
<reference evidence="3 4" key="1">
    <citation type="submission" date="2017-06" db="EMBL/GenBank/DDBJ databases">
        <title>Genome sequencing of cyanobaciteial culture collection at National Institute for Environmental Studies (NIES).</title>
        <authorList>
            <person name="Hirose Y."/>
            <person name="Shimura Y."/>
            <person name="Fujisawa T."/>
            <person name="Nakamura Y."/>
            <person name="Kawachi M."/>
        </authorList>
    </citation>
    <scope>NUCLEOTIDE SEQUENCE [LARGE SCALE GENOMIC DNA]</scope>
    <source>
        <strain evidence="3 4">NIES-267</strain>
    </source>
</reference>
<feature type="domain" description="SH3b" evidence="2">
    <location>
        <begin position="96"/>
        <end position="163"/>
    </location>
</feature>
<dbReference type="EMBL" id="AP018227">
    <property type="protein sequence ID" value="BAY84034.1"/>
    <property type="molecule type" value="Genomic_DNA"/>
</dbReference>
<organism evidence="3 4">
    <name type="scientific">Calothrix parasitica NIES-267</name>
    <dbReference type="NCBI Taxonomy" id="1973488"/>
    <lineage>
        <taxon>Bacteria</taxon>
        <taxon>Bacillati</taxon>
        <taxon>Cyanobacteriota</taxon>
        <taxon>Cyanophyceae</taxon>
        <taxon>Nostocales</taxon>
        <taxon>Calotrichaceae</taxon>
        <taxon>Calothrix</taxon>
    </lineage>
</organism>